<accession>A0AAV2ITB7</accession>
<keyword evidence="2" id="KW-1185">Reference proteome</keyword>
<dbReference type="PANTHER" id="PTHR34034:SF2">
    <property type="entry name" value="PROTEIN FAM180A"/>
    <property type="match status" value="1"/>
</dbReference>
<name>A0AAV2ITB7_KNICA</name>
<evidence type="ECO:0000313" key="1">
    <source>
        <dbReference type="EMBL" id="CAL1568484.1"/>
    </source>
</evidence>
<reference evidence="1 2" key="1">
    <citation type="submission" date="2024-04" db="EMBL/GenBank/DDBJ databases">
        <authorList>
            <person name="Waldvogel A.-M."/>
            <person name="Schoenle A."/>
        </authorList>
    </citation>
    <scope>NUCLEOTIDE SEQUENCE [LARGE SCALE GENOMIC DNA]</scope>
</reference>
<dbReference type="AlphaFoldDB" id="A0AAV2ITB7"/>
<dbReference type="InterPro" id="IPR029170">
    <property type="entry name" value="FAM180"/>
</dbReference>
<dbReference type="Pfam" id="PF15173">
    <property type="entry name" value="FAM180"/>
    <property type="match status" value="1"/>
</dbReference>
<sequence length="127" mass="14505">MVSGLEAKAVLWLPSVEQVLLAGTQIDSGEHRLLVPDEELASLRQVKYLEVICEDVLPKTLSEVRRLVDQLSRRSAPLHWDDHQRTVLTLVYISQTVARLHSEHSQQAWGDVLMQLFNALHKDLNFN</sequence>
<evidence type="ECO:0008006" key="3">
    <source>
        <dbReference type="Google" id="ProtNLM"/>
    </source>
</evidence>
<dbReference type="EMBL" id="OZ035823">
    <property type="protein sequence ID" value="CAL1568484.1"/>
    <property type="molecule type" value="Genomic_DNA"/>
</dbReference>
<evidence type="ECO:0000313" key="2">
    <source>
        <dbReference type="Proteomes" id="UP001497482"/>
    </source>
</evidence>
<gene>
    <name evidence="1" type="ORF">KC01_LOCUS1095</name>
</gene>
<dbReference type="PANTHER" id="PTHR34034">
    <property type="entry name" value="PROTEIN FAM180A-RELATED"/>
    <property type="match status" value="1"/>
</dbReference>
<proteinExistence type="predicted"/>
<protein>
    <recommendedName>
        <fullName evidence="3">Protein FAM180A</fullName>
    </recommendedName>
</protein>
<dbReference type="Proteomes" id="UP001497482">
    <property type="component" value="Chromosome 1"/>
</dbReference>
<organism evidence="1 2">
    <name type="scientific">Knipowitschia caucasica</name>
    <name type="common">Caucasian dwarf goby</name>
    <name type="synonym">Pomatoschistus caucasicus</name>
    <dbReference type="NCBI Taxonomy" id="637954"/>
    <lineage>
        <taxon>Eukaryota</taxon>
        <taxon>Metazoa</taxon>
        <taxon>Chordata</taxon>
        <taxon>Craniata</taxon>
        <taxon>Vertebrata</taxon>
        <taxon>Euteleostomi</taxon>
        <taxon>Actinopterygii</taxon>
        <taxon>Neopterygii</taxon>
        <taxon>Teleostei</taxon>
        <taxon>Neoteleostei</taxon>
        <taxon>Acanthomorphata</taxon>
        <taxon>Gobiaria</taxon>
        <taxon>Gobiiformes</taxon>
        <taxon>Gobioidei</taxon>
        <taxon>Gobiidae</taxon>
        <taxon>Gobiinae</taxon>
        <taxon>Knipowitschia</taxon>
    </lineage>
</organism>